<keyword evidence="5" id="KW-0963">Cytoplasm</keyword>
<keyword evidence="8" id="KW-0832">Ubl conjugation</keyword>
<reference evidence="15 16" key="1">
    <citation type="submission" date="2020-08" db="EMBL/GenBank/DDBJ databases">
        <authorList>
            <person name="Hejnol A."/>
        </authorList>
    </citation>
    <scope>NUCLEOTIDE SEQUENCE [LARGE SCALE GENOMIC DNA]</scope>
</reference>
<keyword evidence="11" id="KW-0206">Cytoskeleton</keyword>
<dbReference type="PANTHER" id="PTHR13034">
    <property type="entry name" value="DYNACTIN P62 SUBUNIT"/>
    <property type="match status" value="1"/>
</dbReference>
<dbReference type="GO" id="GO:0005869">
    <property type="term" value="C:dynactin complex"/>
    <property type="evidence" value="ECO:0007669"/>
    <property type="project" value="InterPro"/>
</dbReference>
<dbReference type="GO" id="GO:0005938">
    <property type="term" value="C:cell cortex"/>
    <property type="evidence" value="ECO:0007669"/>
    <property type="project" value="UniProtKB-SubCell"/>
</dbReference>
<protein>
    <recommendedName>
        <fullName evidence="13">Dynactin subunit 4</fullName>
    </recommendedName>
</protein>
<dbReference type="PANTHER" id="PTHR13034:SF2">
    <property type="entry name" value="DYNACTIN SUBUNIT 4"/>
    <property type="match status" value="1"/>
</dbReference>
<evidence type="ECO:0000313" key="15">
    <source>
        <dbReference type="EMBL" id="CAD5124302.1"/>
    </source>
</evidence>
<evidence type="ECO:0000256" key="9">
    <source>
        <dbReference type="ARBA" id="ARBA00022990"/>
    </source>
</evidence>
<name>A0A7I8W6Z2_9ANNE</name>
<keyword evidence="10" id="KW-0175">Coiled coil</keyword>
<dbReference type="GO" id="GO:0001725">
    <property type="term" value="C:stress fiber"/>
    <property type="evidence" value="ECO:0007669"/>
    <property type="project" value="UniProtKB-SubCell"/>
</dbReference>
<keyword evidence="16" id="KW-1185">Reference proteome</keyword>
<evidence type="ECO:0000256" key="8">
    <source>
        <dbReference type="ARBA" id="ARBA00022843"/>
    </source>
</evidence>
<gene>
    <name evidence="15" type="ORF">DGYR_LOCUS11866</name>
</gene>
<comment type="similarity">
    <text evidence="12">Belongs to the dynactin subunit 4 family.</text>
</comment>
<evidence type="ECO:0000256" key="12">
    <source>
        <dbReference type="ARBA" id="ARBA00034776"/>
    </source>
</evidence>
<evidence type="ECO:0000256" key="13">
    <source>
        <dbReference type="ARBA" id="ARBA00034864"/>
    </source>
</evidence>
<dbReference type="EMBL" id="CAJFCJ010000020">
    <property type="protein sequence ID" value="CAD5124302.1"/>
    <property type="molecule type" value="Genomic_DNA"/>
</dbReference>
<evidence type="ECO:0000256" key="5">
    <source>
        <dbReference type="ARBA" id="ARBA00022490"/>
    </source>
</evidence>
<proteinExistence type="inferred from homology"/>
<organism evidence="15 16">
    <name type="scientific">Dimorphilus gyrociliatus</name>
    <dbReference type="NCBI Taxonomy" id="2664684"/>
    <lineage>
        <taxon>Eukaryota</taxon>
        <taxon>Metazoa</taxon>
        <taxon>Spiralia</taxon>
        <taxon>Lophotrochozoa</taxon>
        <taxon>Annelida</taxon>
        <taxon>Polychaeta</taxon>
        <taxon>Polychaeta incertae sedis</taxon>
        <taxon>Dinophilidae</taxon>
        <taxon>Dimorphilus</taxon>
    </lineage>
</organism>
<comment type="subcellular location">
    <subcellularLocation>
        <location evidence="3">Cytoplasm</location>
        <location evidence="3">Cell cortex</location>
    </subcellularLocation>
    <subcellularLocation>
        <location evidence="1">Cytoplasm</location>
        <location evidence="1">Cytoskeleton</location>
        <location evidence="1">Microtubule organizing center</location>
        <location evidence="1">Centrosome</location>
    </subcellularLocation>
    <subcellularLocation>
        <location evidence="2">Cytoplasm</location>
        <location evidence="2">Cytoskeleton</location>
        <location evidence="2">Stress fiber</location>
    </subcellularLocation>
    <subcellularLocation>
        <location evidence="4">Cytoplasm</location>
        <location evidence="4">Myofibril</location>
    </subcellularLocation>
</comment>
<comment type="caution">
    <text evidence="15">The sequence shown here is derived from an EMBL/GenBank/DDBJ whole genome shotgun (WGS) entry which is preliminary data.</text>
</comment>
<evidence type="ECO:0000256" key="11">
    <source>
        <dbReference type="ARBA" id="ARBA00023212"/>
    </source>
</evidence>
<evidence type="ECO:0000313" key="16">
    <source>
        <dbReference type="Proteomes" id="UP000549394"/>
    </source>
</evidence>
<evidence type="ECO:0000256" key="2">
    <source>
        <dbReference type="ARBA" id="ARBA00004529"/>
    </source>
</evidence>
<evidence type="ECO:0000256" key="1">
    <source>
        <dbReference type="ARBA" id="ARBA00004300"/>
    </source>
</evidence>
<evidence type="ECO:0000256" key="14">
    <source>
        <dbReference type="ARBA" id="ARBA00093507"/>
    </source>
</evidence>
<dbReference type="OrthoDB" id="283815at2759"/>
<evidence type="ECO:0000256" key="7">
    <source>
        <dbReference type="ARBA" id="ARBA00022553"/>
    </source>
</evidence>
<accession>A0A7I8W6Z2</accession>
<evidence type="ECO:0000256" key="4">
    <source>
        <dbReference type="ARBA" id="ARBA00004657"/>
    </source>
</evidence>
<dbReference type="GO" id="GO:0005813">
    <property type="term" value="C:centrosome"/>
    <property type="evidence" value="ECO:0007669"/>
    <property type="project" value="UniProtKB-SubCell"/>
</dbReference>
<evidence type="ECO:0000256" key="10">
    <source>
        <dbReference type="ARBA" id="ARBA00023054"/>
    </source>
</evidence>
<evidence type="ECO:0000256" key="3">
    <source>
        <dbReference type="ARBA" id="ARBA00004544"/>
    </source>
</evidence>
<dbReference type="Pfam" id="PF05502">
    <property type="entry name" value="Dynactin_p62"/>
    <property type="match status" value="2"/>
</dbReference>
<keyword evidence="9" id="KW-0007">Acetylation</keyword>
<dbReference type="GO" id="GO:0030016">
    <property type="term" value="C:myofibril"/>
    <property type="evidence" value="ECO:0007669"/>
    <property type="project" value="UniProtKB-SubCell"/>
</dbReference>
<keyword evidence="6" id="KW-1017">Isopeptide bond</keyword>
<dbReference type="AlphaFoldDB" id="A0A7I8W6Z2"/>
<dbReference type="InterPro" id="IPR008603">
    <property type="entry name" value="DCTN4"/>
</dbReference>
<dbReference type="Proteomes" id="UP000549394">
    <property type="component" value="Unassembled WGS sequence"/>
</dbReference>
<sequence>MATYVDFDRVQYMADLGVKAPLCRLHFCRHCMKLRSTDCVSHEIDSHYCPHCFENMSPAEAKLKKNKCASCFECPSCFHTLSTRATGAPNPGDDPSRPAGRKVYYMGCGFCRWTTKVAGIPNQTVGSGAWSEKENTNSERINTLMEYFQQLAAIEKQEKDKKKFIRRKSFIPFSEKFGLSSTRKRASINPGLSSLSLKENPKVMDIEPAEASEQIEELSDEFIKNPLKLNEMTTLKQRLATPHFQPNFFSELYPRHKNLLTQRSLRCKECEHNVIKPEFNPCSIKYRIQLVAIYHVPEIRLFSQPNLEIGKETQVILTLLNPFDYAVTVTVHELKEAVFNAELSLPECDLSLPARDETAEFDDCAANQDFQDDPSVVTFRKSNKLGFFIKVTPKPSAAGAKVVIPFQIRYNYRNMTASSALTDPTAYETVSLQQSVFVDLGDLNSTAA</sequence>
<keyword evidence="7" id="KW-0597">Phosphoprotein</keyword>
<evidence type="ECO:0000256" key="6">
    <source>
        <dbReference type="ARBA" id="ARBA00022499"/>
    </source>
</evidence>
<comment type="subunit">
    <text evidence="14">Subunit of dynactin, a multiprotein complex part of a tripartite complex with dynein and a adapter, such as BICDL1, BICD2 or HOOK3. The dynactin complex is built around ACTR1A/ACTB filament and consists of an actin-related filament composed of a shoulder domain, a pointed end and a barbed end. Its length is defined by its flexible shoulder domain. The soulder is composed of 2 DCTN1 subunits, 4 DCTN2 and 2 DCTN3. The 4 DCNT2 (via N-terminus) bind the ACTR1A filament and act as molecular rulers to determine the length. The pointed end is important for binding dynein-dynactin cargo adapters. Consists of 4 subunits: ACTR10, DCNT4, DCTN5 and DCTN6. The barbed end is composed of a CAPZA1:CAPZB heterodimers, which binds ACTR1A/ACTB filament and dynactin and stabilizes dynactin. Interacts with ATP7B, but not ATP7A, in a copper-dependent manner. Interacts with ANK2; this interaction is required for localization at costameres. Interacts with N4BP2L1.</text>
</comment>